<evidence type="ECO:0000259" key="3">
    <source>
        <dbReference type="Pfam" id="PF00089"/>
    </source>
</evidence>
<dbReference type="InterPro" id="IPR009003">
    <property type="entry name" value="Peptidase_S1_PA"/>
</dbReference>
<protein>
    <recommendedName>
        <fullName evidence="3">Peptidase S1 domain-containing protein</fullName>
    </recommendedName>
</protein>
<dbReference type="OrthoDB" id="6339452at2759"/>
<dbReference type="InterPro" id="IPR018114">
    <property type="entry name" value="TRYPSIN_HIS"/>
</dbReference>
<dbReference type="GO" id="GO:0006508">
    <property type="term" value="P:proteolysis"/>
    <property type="evidence" value="ECO:0007669"/>
    <property type="project" value="InterPro"/>
</dbReference>
<dbReference type="PANTHER" id="PTHR24276">
    <property type="entry name" value="POLYSERASE-RELATED"/>
    <property type="match status" value="1"/>
</dbReference>
<dbReference type="Proteomes" id="UP000708148">
    <property type="component" value="Unassembled WGS sequence"/>
</dbReference>
<name>A0A8S1JA92_9CHLO</name>
<evidence type="ECO:0000313" key="5">
    <source>
        <dbReference type="Proteomes" id="UP000708148"/>
    </source>
</evidence>
<keyword evidence="1" id="KW-1015">Disulfide bond</keyword>
<keyword evidence="2" id="KW-0732">Signal</keyword>
<keyword evidence="5" id="KW-1185">Reference proteome</keyword>
<dbReference type="SUPFAM" id="SSF50494">
    <property type="entry name" value="Trypsin-like serine proteases"/>
    <property type="match status" value="1"/>
</dbReference>
<comment type="caution">
    <text evidence="4">The sequence shown here is derived from an EMBL/GenBank/DDBJ whole genome shotgun (WGS) entry which is preliminary data.</text>
</comment>
<sequence length="161" mass="17620">MKGPAPAWRAAWIISALLWTVAGRREDALMAQTSRKLQQSPKLLDELPEVRPTIAGGVDAPCGRYTYMVSLRDTQNVHMCGGVLIDKRWVLTAAHCVDPNSRSSLGPTPVVVIGSCNLGDRDNVEVGHSMPAVAFPVVDSFRQEHVSQCKSNVCAHVQEMW</sequence>
<organism evidence="4 5">
    <name type="scientific">Ostreobium quekettii</name>
    <dbReference type="NCBI Taxonomy" id="121088"/>
    <lineage>
        <taxon>Eukaryota</taxon>
        <taxon>Viridiplantae</taxon>
        <taxon>Chlorophyta</taxon>
        <taxon>core chlorophytes</taxon>
        <taxon>Ulvophyceae</taxon>
        <taxon>TCBD clade</taxon>
        <taxon>Bryopsidales</taxon>
        <taxon>Ostreobineae</taxon>
        <taxon>Ostreobiaceae</taxon>
        <taxon>Ostreobium</taxon>
    </lineage>
</organism>
<evidence type="ECO:0000313" key="4">
    <source>
        <dbReference type="EMBL" id="CAD7704392.1"/>
    </source>
</evidence>
<feature type="domain" description="Peptidase S1" evidence="3">
    <location>
        <begin position="54"/>
        <end position="106"/>
    </location>
</feature>
<dbReference type="InterPro" id="IPR043504">
    <property type="entry name" value="Peptidase_S1_PA_chymotrypsin"/>
</dbReference>
<dbReference type="InterPro" id="IPR050430">
    <property type="entry name" value="Peptidase_S1"/>
</dbReference>
<feature type="signal peptide" evidence="2">
    <location>
        <begin position="1"/>
        <end position="23"/>
    </location>
</feature>
<reference evidence="4" key="1">
    <citation type="submission" date="2020-12" db="EMBL/GenBank/DDBJ databases">
        <authorList>
            <person name="Iha C."/>
        </authorList>
    </citation>
    <scope>NUCLEOTIDE SEQUENCE</scope>
</reference>
<evidence type="ECO:0000256" key="1">
    <source>
        <dbReference type="ARBA" id="ARBA00023157"/>
    </source>
</evidence>
<dbReference type="AlphaFoldDB" id="A0A8S1JA92"/>
<accession>A0A8S1JA92</accession>
<dbReference type="Pfam" id="PF00089">
    <property type="entry name" value="Trypsin"/>
    <property type="match status" value="1"/>
</dbReference>
<dbReference type="PROSITE" id="PS00134">
    <property type="entry name" value="TRYPSIN_HIS"/>
    <property type="match status" value="1"/>
</dbReference>
<dbReference type="Gene3D" id="2.40.10.10">
    <property type="entry name" value="Trypsin-like serine proteases"/>
    <property type="match status" value="1"/>
</dbReference>
<dbReference type="GO" id="GO:0004252">
    <property type="term" value="F:serine-type endopeptidase activity"/>
    <property type="evidence" value="ECO:0007669"/>
    <property type="project" value="InterPro"/>
</dbReference>
<gene>
    <name evidence="4" type="ORF">OSTQU699_LOCUS9747</name>
</gene>
<evidence type="ECO:0000256" key="2">
    <source>
        <dbReference type="SAM" id="SignalP"/>
    </source>
</evidence>
<dbReference type="InterPro" id="IPR001254">
    <property type="entry name" value="Trypsin_dom"/>
</dbReference>
<proteinExistence type="predicted"/>
<feature type="chain" id="PRO_5035878693" description="Peptidase S1 domain-containing protein" evidence="2">
    <location>
        <begin position="24"/>
        <end position="161"/>
    </location>
</feature>
<dbReference type="EMBL" id="CAJHUC010002802">
    <property type="protein sequence ID" value="CAD7704392.1"/>
    <property type="molecule type" value="Genomic_DNA"/>
</dbReference>
<dbReference type="PANTHER" id="PTHR24276:SF98">
    <property type="entry name" value="FI18310P1-RELATED"/>
    <property type="match status" value="1"/>
</dbReference>